<evidence type="ECO:0000256" key="4">
    <source>
        <dbReference type="ARBA" id="ARBA00022989"/>
    </source>
</evidence>
<gene>
    <name evidence="8" type="ORF">IZO911_LOCUS42752</name>
</gene>
<evidence type="ECO:0000313" key="9">
    <source>
        <dbReference type="Proteomes" id="UP000663860"/>
    </source>
</evidence>
<comment type="subcellular location">
    <subcellularLocation>
        <location evidence="1">Membrane</location>
        <topology evidence="1">Multi-pass membrane protein</topology>
    </subcellularLocation>
</comment>
<keyword evidence="4 7" id="KW-1133">Transmembrane helix</keyword>
<evidence type="ECO:0000256" key="1">
    <source>
        <dbReference type="ARBA" id="ARBA00004141"/>
    </source>
</evidence>
<dbReference type="PANTHER" id="PTHR11819:SF195">
    <property type="entry name" value="SODIUM_GLUCOSE COTRANSPORTER 4"/>
    <property type="match status" value="1"/>
</dbReference>
<dbReference type="PANTHER" id="PTHR11819">
    <property type="entry name" value="SOLUTE CARRIER FAMILY 5"/>
    <property type="match status" value="1"/>
</dbReference>
<feature type="transmembrane region" description="Helical" evidence="7">
    <location>
        <begin position="156"/>
        <end position="177"/>
    </location>
</feature>
<evidence type="ECO:0000313" key="8">
    <source>
        <dbReference type="EMBL" id="CAF1457892.1"/>
    </source>
</evidence>
<organism evidence="8 9">
    <name type="scientific">Adineta steineri</name>
    <dbReference type="NCBI Taxonomy" id="433720"/>
    <lineage>
        <taxon>Eukaryota</taxon>
        <taxon>Metazoa</taxon>
        <taxon>Spiralia</taxon>
        <taxon>Gnathifera</taxon>
        <taxon>Rotifera</taxon>
        <taxon>Eurotatoria</taxon>
        <taxon>Bdelloidea</taxon>
        <taxon>Adinetida</taxon>
        <taxon>Adinetidae</taxon>
        <taxon>Adineta</taxon>
    </lineage>
</organism>
<feature type="transmembrane region" description="Helical" evidence="7">
    <location>
        <begin position="125"/>
        <end position="144"/>
    </location>
</feature>
<proteinExistence type="inferred from homology"/>
<feature type="transmembrane region" description="Helical" evidence="7">
    <location>
        <begin position="80"/>
        <end position="104"/>
    </location>
</feature>
<dbReference type="Pfam" id="PF00474">
    <property type="entry name" value="SSF"/>
    <property type="match status" value="1"/>
</dbReference>
<dbReference type="GO" id="GO:0005886">
    <property type="term" value="C:plasma membrane"/>
    <property type="evidence" value="ECO:0007669"/>
    <property type="project" value="TreeGrafter"/>
</dbReference>
<evidence type="ECO:0000256" key="2">
    <source>
        <dbReference type="ARBA" id="ARBA00006434"/>
    </source>
</evidence>
<keyword evidence="3 7" id="KW-0812">Transmembrane</keyword>
<evidence type="ECO:0000256" key="6">
    <source>
        <dbReference type="RuleBase" id="RU362091"/>
    </source>
</evidence>
<feature type="transmembrane region" description="Helical" evidence="7">
    <location>
        <begin position="12"/>
        <end position="30"/>
    </location>
</feature>
<keyword evidence="5 7" id="KW-0472">Membrane</keyword>
<evidence type="ECO:0000256" key="7">
    <source>
        <dbReference type="SAM" id="Phobius"/>
    </source>
</evidence>
<accession>A0A815Q700</accession>
<comment type="caution">
    <text evidence="8">The sequence shown here is derived from an EMBL/GenBank/DDBJ whole genome shotgun (WGS) entry which is preliminary data.</text>
</comment>
<comment type="similarity">
    <text evidence="2 6">Belongs to the sodium:solute symporter (SSF) (TC 2.A.21) family.</text>
</comment>
<evidence type="ECO:0000256" key="3">
    <source>
        <dbReference type="ARBA" id="ARBA00022692"/>
    </source>
</evidence>
<dbReference type="AlphaFoldDB" id="A0A815Q700"/>
<dbReference type="Proteomes" id="UP000663860">
    <property type="component" value="Unassembled WGS sequence"/>
</dbReference>
<dbReference type="InterPro" id="IPR038377">
    <property type="entry name" value="Na/Glc_symporter_sf"/>
</dbReference>
<name>A0A815Q700_9BILA</name>
<sequence>MVAIIGTALHWSDILVLLLYFLLILGFGIWSSCKNRGSVGGYFLAGRSMHFIPVGASLFASNIGSGHFIGLSGSGASSGIAVAGFEIGAVYMLMILGWLFVPVYMKAEVFTMPQYLKMRFGGERIRVYLTCLALMLSIFTKISVDLYSGAVFLQQALNWNLYVSVIALILLAAFFTVG</sequence>
<reference evidence="8" key="1">
    <citation type="submission" date="2021-02" db="EMBL/GenBank/DDBJ databases">
        <authorList>
            <person name="Nowell W R."/>
        </authorList>
    </citation>
    <scope>NUCLEOTIDE SEQUENCE</scope>
</reference>
<dbReference type="EMBL" id="CAJNOE010001912">
    <property type="protein sequence ID" value="CAF1457892.1"/>
    <property type="molecule type" value="Genomic_DNA"/>
</dbReference>
<dbReference type="Gene3D" id="1.20.1730.10">
    <property type="entry name" value="Sodium/glucose cotransporter"/>
    <property type="match status" value="1"/>
</dbReference>
<dbReference type="PROSITE" id="PS50283">
    <property type="entry name" value="NA_SOLUT_SYMP_3"/>
    <property type="match status" value="1"/>
</dbReference>
<feature type="non-terminal residue" evidence="8">
    <location>
        <position position="178"/>
    </location>
</feature>
<evidence type="ECO:0000256" key="5">
    <source>
        <dbReference type="ARBA" id="ARBA00023136"/>
    </source>
</evidence>
<dbReference type="InterPro" id="IPR001734">
    <property type="entry name" value="Na/solute_symporter"/>
</dbReference>
<dbReference type="GO" id="GO:0005412">
    <property type="term" value="F:D-glucose:sodium symporter activity"/>
    <property type="evidence" value="ECO:0007669"/>
    <property type="project" value="TreeGrafter"/>
</dbReference>
<protein>
    <submittedName>
        <fullName evidence="8">Uncharacterized protein</fullName>
    </submittedName>
</protein>